<keyword evidence="5" id="KW-1185">Reference proteome</keyword>
<name>A0AAU9KKQ6_9CILI</name>
<feature type="coiled-coil region" evidence="2">
    <location>
        <begin position="70"/>
        <end position="118"/>
    </location>
</feature>
<dbReference type="Proteomes" id="UP001162131">
    <property type="component" value="Unassembled WGS sequence"/>
</dbReference>
<proteinExistence type="predicted"/>
<sequence length="321" mass="38047">MEGKPWPMDSTSTATKLLEKRRMMYEVKEEFDQAKEEERERDAEFKEKESYLRAKDLSLQQGLIQFNQVLQENDLKRNKAKKKYEEELRQKRQKEERIEQLNHDIEELSFRATSLEKEVTKMRKYEDFLERVREKNPDDFTDISDILARYNTLKQSYEDLMKKRHQLEEELQDIKWTRDLYEKEKKDQLMELAIDIANTQKSIEDLDIIRSDLQKEVDTVSSTATEKDLELGCMLTAIENLYQRCKTEEPGIHHDRTTKVKETQNLNDYNYRAKTAVSKLNAIKAYIKDIEDILADERSVELLKESTHSSIDKGGATKTEA</sequence>
<reference evidence="4" key="1">
    <citation type="submission" date="2021-09" db="EMBL/GenBank/DDBJ databases">
        <authorList>
            <consortium name="AG Swart"/>
            <person name="Singh M."/>
            <person name="Singh A."/>
            <person name="Seah K."/>
            <person name="Emmerich C."/>
        </authorList>
    </citation>
    <scope>NUCLEOTIDE SEQUENCE</scope>
    <source>
        <strain evidence="4">ATCC30299</strain>
    </source>
</reference>
<protein>
    <recommendedName>
        <fullName evidence="3">DUF4200 domain-containing protein</fullName>
    </recommendedName>
</protein>
<dbReference type="AlphaFoldDB" id="A0AAU9KKQ6"/>
<evidence type="ECO:0000313" key="4">
    <source>
        <dbReference type="EMBL" id="CAG9333940.1"/>
    </source>
</evidence>
<dbReference type="PANTHER" id="PTHR21683">
    <property type="entry name" value="COILED-COIL DOMAIN-CONTAINING PROTEIN 42 LIKE-2-LIKE-RELATED"/>
    <property type="match status" value="1"/>
</dbReference>
<comment type="caution">
    <text evidence="4">The sequence shown here is derived from an EMBL/GenBank/DDBJ whole genome shotgun (WGS) entry which is preliminary data.</text>
</comment>
<evidence type="ECO:0000313" key="5">
    <source>
        <dbReference type="Proteomes" id="UP001162131"/>
    </source>
</evidence>
<evidence type="ECO:0000256" key="1">
    <source>
        <dbReference type="ARBA" id="ARBA00023054"/>
    </source>
</evidence>
<evidence type="ECO:0000259" key="3">
    <source>
        <dbReference type="Pfam" id="PF13863"/>
    </source>
</evidence>
<dbReference type="EMBL" id="CAJZBQ010000057">
    <property type="protein sequence ID" value="CAG9333940.1"/>
    <property type="molecule type" value="Genomic_DNA"/>
</dbReference>
<accession>A0AAU9KKQ6</accession>
<dbReference type="InterPro" id="IPR025252">
    <property type="entry name" value="DUF4200"/>
</dbReference>
<organism evidence="4 5">
    <name type="scientific">Blepharisma stoltei</name>
    <dbReference type="NCBI Taxonomy" id="1481888"/>
    <lineage>
        <taxon>Eukaryota</taxon>
        <taxon>Sar</taxon>
        <taxon>Alveolata</taxon>
        <taxon>Ciliophora</taxon>
        <taxon>Postciliodesmatophora</taxon>
        <taxon>Heterotrichea</taxon>
        <taxon>Heterotrichida</taxon>
        <taxon>Blepharismidae</taxon>
        <taxon>Blepharisma</taxon>
    </lineage>
</organism>
<dbReference type="Pfam" id="PF13863">
    <property type="entry name" value="DUF4200"/>
    <property type="match status" value="1"/>
</dbReference>
<dbReference type="GO" id="GO:0005856">
    <property type="term" value="C:cytoskeleton"/>
    <property type="evidence" value="ECO:0007669"/>
    <property type="project" value="UniProtKB-ARBA"/>
</dbReference>
<feature type="domain" description="DUF4200" evidence="3">
    <location>
        <begin position="17"/>
        <end position="134"/>
    </location>
</feature>
<dbReference type="InterPro" id="IPR051147">
    <property type="entry name" value="CFAP_domain-containing"/>
</dbReference>
<feature type="coiled-coil region" evidence="2">
    <location>
        <begin position="150"/>
        <end position="216"/>
    </location>
</feature>
<dbReference type="PANTHER" id="PTHR21683:SF2">
    <property type="entry name" value="COILED-COIL DOMAIN-CONTAINING PROTEIN 42 LIKE-2-LIKE"/>
    <property type="match status" value="1"/>
</dbReference>
<evidence type="ECO:0000256" key="2">
    <source>
        <dbReference type="SAM" id="Coils"/>
    </source>
</evidence>
<keyword evidence="1 2" id="KW-0175">Coiled coil</keyword>
<gene>
    <name evidence="4" type="ORF">BSTOLATCC_MIC59749</name>
</gene>